<keyword evidence="1 3" id="KW-0853">WD repeat</keyword>
<feature type="domain" description="Novel STAND NTPase 1" evidence="5">
    <location>
        <begin position="108"/>
        <end position="492"/>
    </location>
</feature>
<dbReference type="InterPro" id="IPR019775">
    <property type="entry name" value="WD40_repeat_CS"/>
</dbReference>
<evidence type="ECO:0000256" key="3">
    <source>
        <dbReference type="PROSITE-ProRule" id="PRU00221"/>
    </source>
</evidence>
<proteinExistence type="predicted"/>
<feature type="repeat" description="WD" evidence="3">
    <location>
        <begin position="626"/>
        <end position="655"/>
    </location>
</feature>
<name>A0ABU9AMP0_PSEA5</name>
<keyword evidence="4" id="KW-1133">Transmembrane helix</keyword>
<dbReference type="Gene3D" id="2.130.10.10">
    <property type="entry name" value="YVTN repeat-like/Quinoprotein amine dehydrogenase"/>
    <property type="match status" value="4"/>
</dbReference>
<keyword evidence="7" id="KW-1185">Reference proteome</keyword>
<feature type="repeat" description="WD" evidence="3">
    <location>
        <begin position="776"/>
        <end position="807"/>
    </location>
</feature>
<feature type="repeat" description="WD" evidence="3">
    <location>
        <begin position="811"/>
        <end position="852"/>
    </location>
</feature>
<keyword evidence="2" id="KW-0677">Repeat</keyword>
<dbReference type="EMBL" id="JBBPIX010000021">
    <property type="protein sequence ID" value="MEK6467112.1"/>
    <property type="molecule type" value="Genomic_DNA"/>
</dbReference>
<dbReference type="SUPFAM" id="SSF52540">
    <property type="entry name" value="P-loop containing nucleoside triphosphate hydrolases"/>
    <property type="match status" value="1"/>
</dbReference>
<dbReference type="PANTHER" id="PTHR44129">
    <property type="entry name" value="WD REPEAT-CONTAINING PROTEIN POP1"/>
    <property type="match status" value="1"/>
</dbReference>
<feature type="repeat" description="WD" evidence="3">
    <location>
        <begin position="1126"/>
        <end position="1167"/>
    </location>
</feature>
<keyword evidence="4" id="KW-0812">Transmembrane</keyword>
<feature type="repeat" description="WD" evidence="3">
    <location>
        <begin position="905"/>
        <end position="946"/>
    </location>
</feature>
<feature type="repeat" description="WD" evidence="3">
    <location>
        <begin position="1081"/>
        <end position="1115"/>
    </location>
</feature>
<dbReference type="Proteomes" id="UP001367513">
    <property type="component" value="Unassembled WGS sequence"/>
</dbReference>
<feature type="repeat" description="WD" evidence="3">
    <location>
        <begin position="1171"/>
        <end position="1206"/>
    </location>
</feature>
<feature type="transmembrane region" description="Helical" evidence="4">
    <location>
        <begin position="543"/>
        <end position="566"/>
    </location>
</feature>
<dbReference type="Pfam" id="PF00400">
    <property type="entry name" value="WD40"/>
    <property type="match status" value="10"/>
</dbReference>
<dbReference type="InterPro" id="IPR015943">
    <property type="entry name" value="WD40/YVTN_repeat-like_dom_sf"/>
</dbReference>
<evidence type="ECO:0000256" key="4">
    <source>
        <dbReference type="SAM" id="Phobius"/>
    </source>
</evidence>
<dbReference type="PROSITE" id="PS50294">
    <property type="entry name" value="WD_REPEATS_REGION"/>
    <property type="match status" value="6"/>
</dbReference>
<dbReference type="SMART" id="SM00320">
    <property type="entry name" value="WD40"/>
    <property type="match status" value="14"/>
</dbReference>
<dbReference type="InterPro" id="IPR020472">
    <property type="entry name" value="WD40_PAC1"/>
</dbReference>
<dbReference type="InterPro" id="IPR036322">
    <property type="entry name" value="WD40_repeat_dom_sf"/>
</dbReference>
<dbReference type="CDD" id="cd00200">
    <property type="entry name" value="WD40"/>
    <property type="match status" value="2"/>
</dbReference>
<evidence type="ECO:0000313" key="6">
    <source>
        <dbReference type="EMBL" id="MEK6467112.1"/>
    </source>
</evidence>
<dbReference type="PROSITE" id="PS50082">
    <property type="entry name" value="WD_REPEATS_2"/>
    <property type="match status" value="8"/>
</dbReference>
<dbReference type="PRINTS" id="PR00320">
    <property type="entry name" value="GPROTEINBRPT"/>
</dbReference>
<evidence type="ECO:0000256" key="2">
    <source>
        <dbReference type="ARBA" id="ARBA00022737"/>
    </source>
</evidence>
<accession>A0ABU9AMP0</accession>
<organism evidence="6 7">
    <name type="scientific">Pseudonocardia alni subsp. carboxydivorans</name>
    <dbReference type="NCBI Taxonomy" id="415010"/>
    <lineage>
        <taxon>Bacteria</taxon>
        <taxon>Bacillati</taxon>
        <taxon>Actinomycetota</taxon>
        <taxon>Actinomycetes</taxon>
        <taxon>Pseudonocardiales</taxon>
        <taxon>Pseudonocardiaceae</taxon>
        <taxon>Pseudonocardia</taxon>
    </lineage>
</organism>
<dbReference type="InterPro" id="IPR001680">
    <property type="entry name" value="WD40_rpt"/>
</dbReference>
<sequence length="1299" mass="138210">MGYLDALRRVPGSRPASARALAEWAAQIGDDEAPSRPTVNRWVSGTTLPTDFRALELVVQGVKEHTKNPTRQQRETLLRPAWWREAYQKAVRESGRGNGGERTPQVVYQGLEPFGRDDAARFFGRDREIKAMLGRLDALQRSPDSAVLAVLGQSGIGKSSLLAAGLLPALETRGLPSSPEVASWPAAVITPGSTPLQNLREFWERHAASSDSGDETAPRNGSILVVDQFEEVFQLDPAIRQQFVAELFSAASSPAGGGESDPTALVVIACRNEFYPELRQLALLKPALDAPFNLDPLTGEALAEAIREPARRAGITVGNDLVNRLLADAGVRDGGLVEGKLPLISHVLRLMNQSGPMTVRSYERVGGIDGAVAHTADQAWEELRQAGLEDAALALLVRLVRVGEYPGHDTRRPLDRAQLPGLGDGPTGQALEILARARLITIGEDTVQITHEALIRAWQLLRDTIDSERADLVLRQSIALRARQWDEAGRPPEQLLRGTVLADAHRVIDTGVHATVADDMARQFLDEADRQEQLAAARRRRQWIAVVAAAVLIVAAGTVAVISGIAERQASQRAILSEVIAHAKQLADTDTSMSAQLWLTAYRMQPTPDLYTALLSTENTPLSRQLLGHTGNVRAVGQIDKTIISTSADGTIRLWPSTPTDAAPTTLNEPGPVTSMVTVPQRHIMITGAGGRNGTASTIRVWGMRDDQHPEPLSPELPVERGKQVSGLATSTDGRLLAIVTTDGSARLWEIGNPARPADLGSRLPGTTTAVYGSNVAISPDDRTLAVAGPDGSTKLWNITDPQRPAELSPLPSGTGIAHAVAFSPTRNILVTGGGNSSLRLWDVADPAQARLLGASRGGPDASPSILSLDISPDEQTVAVGGADNMATLFNISDPTRPFPLGEPLAGHERGVATVAFAEGGRTLITGSADDTVRIWSLPTTRLAGIAGNATAVVFSHDNKTLAVGGGKGDRSVHLWDVTDPTLPKRASGPLPADGDVDSIAITRDDSVLAAASGPVVRMWNIHDPYRPVRAGPDIRLPAVAAGLAISPDNRTLAVGSTDGLTRLFDLNDPARPTQLSEPLVSTPGELVTTAAFTPDGRILATAGNDHDVRLWDVSVPSQPRPAGILRGHTDNIFKIAISPDGTRLASVGANHTVRVWNIADPAQPREEPPLLEQTESVGGVAWSSDSALLATGSSDTTIALWDMTNPDGGRLVGTPITGHTDNIYAVSFGPPGVLASGGRDRVVRLWDLSVDRAISRICSSTADALTERAWDTFVSPDRSYDPPCPAFAEAGHTSNAWR</sequence>
<reference evidence="6 7" key="1">
    <citation type="submission" date="2024-03" db="EMBL/GenBank/DDBJ databases">
        <title>Draft genome sequence of Pseudonocardia carboxydivorans JCM 14827.</title>
        <authorList>
            <person name="Duangmal K."/>
        </authorList>
    </citation>
    <scope>NUCLEOTIDE SEQUENCE [LARGE SCALE GENOMIC DNA]</scope>
    <source>
        <strain evidence="6 7">JCM 14827</strain>
    </source>
</reference>
<dbReference type="RefSeq" id="WP_346101876.1">
    <property type="nucleotide sequence ID" value="NZ_BAAAOD010000002.1"/>
</dbReference>
<evidence type="ECO:0000256" key="1">
    <source>
        <dbReference type="ARBA" id="ARBA00022574"/>
    </source>
</evidence>
<dbReference type="SUPFAM" id="SSF50978">
    <property type="entry name" value="WD40 repeat-like"/>
    <property type="match status" value="3"/>
</dbReference>
<dbReference type="Pfam" id="PF20703">
    <property type="entry name" value="nSTAND1"/>
    <property type="match status" value="1"/>
</dbReference>
<dbReference type="PROSITE" id="PS00678">
    <property type="entry name" value="WD_REPEATS_1"/>
    <property type="match status" value="6"/>
</dbReference>
<comment type="caution">
    <text evidence="6">The sequence shown here is derived from an EMBL/GenBank/DDBJ whole genome shotgun (WGS) entry which is preliminary data.</text>
</comment>
<feature type="repeat" description="WD" evidence="3">
    <location>
        <begin position="1217"/>
        <end position="1257"/>
    </location>
</feature>
<dbReference type="InterPro" id="IPR027417">
    <property type="entry name" value="P-loop_NTPase"/>
</dbReference>
<protein>
    <submittedName>
        <fullName evidence="6">WD40 repeat domain-containing protein</fullName>
    </submittedName>
</protein>
<evidence type="ECO:0000259" key="5">
    <source>
        <dbReference type="Pfam" id="PF20703"/>
    </source>
</evidence>
<dbReference type="InterPro" id="IPR050349">
    <property type="entry name" value="WD_LIS1/nudF_dynein_reg"/>
</dbReference>
<dbReference type="InterPro" id="IPR049052">
    <property type="entry name" value="nSTAND1"/>
</dbReference>
<evidence type="ECO:0000313" key="7">
    <source>
        <dbReference type="Proteomes" id="UP001367513"/>
    </source>
</evidence>
<gene>
    <name evidence="6" type="ORF">WG925_25535</name>
</gene>
<keyword evidence="4" id="KW-0472">Membrane</keyword>